<name>A0AB34H5D0_ESCRO</name>
<protein>
    <submittedName>
        <fullName evidence="3">Uncharacterized protein</fullName>
    </submittedName>
</protein>
<reference evidence="3 4" key="1">
    <citation type="submission" date="2022-11" db="EMBL/GenBank/DDBJ databases">
        <title>Whole genome sequence of Eschrichtius robustus ER-17-0199.</title>
        <authorList>
            <person name="Bruniche-Olsen A."/>
            <person name="Black A.N."/>
            <person name="Fields C.J."/>
            <person name="Walden K."/>
            <person name="Dewoody J.A."/>
        </authorList>
    </citation>
    <scope>NUCLEOTIDE SEQUENCE [LARGE SCALE GENOMIC DNA]</scope>
    <source>
        <strain evidence="3">ER-17-0199</strain>
        <tissue evidence="3">Blubber</tissue>
    </source>
</reference>
<evidence type="ECO:0000313" key="2">
    <source>
        <dbReference type="EMBL" id="KAJ8781850.1"/>
    </source>
</evidence>
<dbReference type="AlphaFoldDB" id="A0AB34H5D0"/>
<dbReference type="EMBL" id="JAIQCJ010002137">
    <property type="protein sequence ID" value="KAJ8781850.1"/>
    <property type="molecule type" value="Genomic_DNA"/>
</dbReference>
<feature type="compositionally biased region" description="Basic residues" evidence="1">
    <location>
        <begin position="35"/>
        <end position="50"/>
    </location>
</feature>
<organism evidence="3 4">
    <name type="scientific">Eschrichtius robustus</name>
    <name type="common">California gray whale</name>
    <name type="synonym">Eschrichtius gibbosus</name>
    <dbReference type="NCBI Taxonomy" id="9764"/>
    <lineage>
        <taxon>Eukaryota</taxon>
        <taxon>Metazoa</taxon>
        <taxon>Chordata</taxon>
        <taxon>Craniata</taxon>
        <taxon>Vertebrata</taxon>
        <taxon>Euteleostomi</taxon>
        <taxon>Mammalia</taxon>
        <taxon>Eutheria</taxon>
        <taxon>Laurasiatheria</taxon>
        <taxon>Artiodactyla</taxon>
        <taxon>Whippomorpha</taxon>
        <taxon>Cetacea</taxon>
        <taxon>Mysticeti</taxon>
        <taxon>Eschrichtiidae</taxon>
        <taxon>Eschrichtius</taxon>
    </lineage>
</organism>
<sequence>MSLKAFYGPFHSKGQDELALTTKAGKAGQGAAPGARRRHPSGAKCRRLSLRGKEGESLPVAEPEGRGNGARVPRQPALWEQGGGCVTVGAALGTSMYGKGKSNSSAVPSDSQAREK</sequence>
<evidence type="ECO:0000313" key="4">
    <source>
        <dbReference type="Proteomes" id="UP001159641"/>
    </source>
</evidence>
<keyword evidence="4" id="KW-1185">Reference proteome</keyword>
<comment type="caution">
    <text evidence="3">The sequence shown here is derived from an EMBL/GenBank/DDBJ whole genome shotgun (WGS) entry which is preliminary data.</text>
</comment>
<accession>A0AB34H5D0</accession>
<feature type="region of interest" description="Disordered" evidence="1">
    <location>
        <begin position="14"/>
        <end position="76"/>
    </location>
</feature>
<gene>
    <name evidence="3" type="ORF">J1605_006387</name>
    <name evidence="2" type="ORF">J1605_010598</name>
</gene>
<feature type="compositionally biased region" description="Low complexity" evidence="1">
    <location>
        <begin position="24"/>
        <end position="34"/>
    </location>
</feature>
<evidence type="ECO:0000256" key="1">
    <source>
        <dbReference type="SAM" id="MobiDB-lite"/>
    </source>
</evidence>
<feature type="region of interest" description="Disordered" evidence="1">
    <location>
        <begin position="96"/>
        <end position="116"/>
    </location>
</feature>
<proteinExistence type="predicted"/>
<feature type="compositionally biased region" description="Polar residues" evidence="1">
    <location>
        <begin position="101"/>
        <end position="116"/>
    </location>
</feature>
<evidence type="ECO:0000313" key="3">
    <source>
        <dbReference type="EMBL" id="KAJ8786412.1"/>
    </source>
</evidence>
<dbReference type="EMBL" id="JAIQCJ010001992">
    <property type="protein sequence ID" value="KAJ8786412.1"/>
    <property type="molecule type" value="Genomic_DNA"/>
</dbReference>
<dbReference type="Proteomes" id="UP001159641">
    <property type="component" value="Unassembled WGS sequence"/>
</dbReference>